<keyword evidence="13" id="KW-1185">Reference proteome</keyword>
<evidence type="ECO:0000256" key="5">
    <source>
        <dbReference type="ARBA" id="ARBA00022763"/>
    </source>
</evidence>
<dbReference type="InterPro" id="IPR018085">
    <property type="entry name" value="Ura-DNA_Glyclase_AS"/>
</dbReference>
<comment type="function">
    <text evidence="2 8 10">Excises uracil residues from the DNA which can arise as a result of misincorporation of dUMP residues by DNA polymerase or due to deamination of cytosine.</text>
</comment>
<dbReference type="EC" id="3.2.2.27" evidence="4 8"/>
<dbReference type="InterPro" id="IPR002043">
    <property type="entry name" value="UDG_fam1"/>
</dbReference>
<dbReference type="SMART" id="SM00987">
    <property type="entry name" value="UreE_C"/>
    <property type="match status" value="1"/>
</dbReference>
<evidence type="ECO:0000259" key="11">
    <source>
        <dbReference type="SMART" id="SM00986"/>
    </source>
</evidence>
<evidence type="ECO:0000256" key="3">
    <source>
        <dbReference type="ARBA" id="ARBA00008184"/>
    </source>
</evidence>
<organism evidence="12 13">
    <name type="scientific">Glutamicibacter ardleyensis</name>
    <dbReference type="NCBI Taxonomy" id="225894"/>
    <lineage>
        <taxon>Bacteria</taxon>
        <taxon>Bacillati</taxon>
        <taxon>Actinomycetota</taxon>
        <taxon>Actinomycetes</taxon>
        <taxon>Micrococcales</taxon>
        <taxon>Micrococcaceae</taxon>
        <taxon>Glutamicibacter</taxon>
    </lineage>
</organism>
<name>A0ABQ2DD96_9MICC</name>
<dbReference type="Proteomes" id="UP000606115">
    <property type="component" value="Unassembled WGS sequence"/>
</dbReference>
<evidence type="ECO:0000256" key="8">
    <source>
        <dbReference type="HAMAP-Rule" id="MF_00148"/>
    </source>
</evidence>
<evidence type="ECO:0000256" key="6">
    <source>
        <dbReference type="ARBA" id="ARBA00022801"/>
    </source>
</evidence>
<evidence type="ECO:0000256" key="2">
    <source>
        <dbReference type="ARBA" id="ARBA00002631"/>
    </source>
</evidence>
<dbReference type="PROSITE" id="PS00130">
    <property type="entry name" value="U_DNA_GLYCOSYLASE"/>
    <property type="match status" value="1"/>
</dbReference>
<comment type="similarity">
    <text evidence="3 8 10">Belongs to the uracil-DNA glycosylase (UDG) superfamily. UNG family.</text>
</comment>
<keyword evidence="8" id="KW-0963">Cytoplasm</keyword>
<keyword evidence="5 8" id="KW-0227">DNA damage</keyword>
<evidence type="ECO:0000256" key="7">
    <source>
        <dbReference type="ARBA" id="ARBA00023204"/>
    </source>
</evidence>
<dbReference type="InterPro" id="IPR005122">
    <property type="entry name" value="Uracil-DNA_glycosylase-like"/>
</dbReference>
<dbReference type="EMBL" id="BMKX01000002">
    <property type="protein sequence ID" value="GGJ52897.1"/>
    <property type="molecule type" value="Genomic_DNA"/>
</dbReference>
<gene>
    <name evidence="8 12" type="primary">ung</name>
    <name evidence="12" type="ORF">GCM10007173_09350</name>
</gene>
<evidence type="ECO:0000313" key="13">
    <source>
        <dbReference type="Proteomes" id="UP000606115"/>
    </source>
</evidence>
<dbReference type="GeneID" id="303303329"/>
<comment type="catalytic activity">
    <reaction evidence="1 8 10">
        <text>Hydrolyzes single-stranded DNA or mismatched double-stranded DNA and polynucleotides, releasing free uracil.</text>
        <dbReference type="EC" id="3.2.2.27"/>
    </reaction>
</comment>
<evidence type="ECO:0000256" key="9">
    <source>
        <dbReference type="PROSITE-ProRule" id="PRU10072"/>
    </source>
</evidence>
<dbReference type="PANTHER" id="PTHR11264:SF0">
    <property type="entry name" value="URACIL-DNA GLYCOSYLASE"/>
    <property type="match status" value="1"/>
</dbReference>
<dbReference type="Pfam" id="PF03167">
    <property type="entry name" value="UDG"/>
    <property type="match status" value="1"/>
</dbReference>
<dbReference type="InterPro" id="IPR036895">
    <property type="entry name" value="Uracil-DNA_glycosylase-like_sf"/>
</dbReference>
<evidence type="ECO:0000256" key="1">
    <source>
        <dbReference type="ARBA" id="ARBA00001400"/>
    </source>
</evidence>
<dbReference type="SUPFAM" id="SSF52141">
    <property type="entry name" value="Uracil-DNA glycosylase-like"/>
    <property type="match status" value="1"/>
</dbReference>
<evidence type="ECO:0000256" key="4">
    <source>
        <dbReference type="ARBA" id="ARBA00012030"/>
    </source>
</evidence>
<reference evidence="13" key="1">
    <citation type="journal article" date="2019" name="Int. J. Syst. Evol. Microbiol.">
        <title>The Global Catalogue of Microorganisms (GCM) 10K type strain sequencing project: providing services to taxonomists for standard genome sequencing and annotation.</title>
        <authorList>
            <consortium name="The Broad Institute Genomics Platform"/>
            <consortium name="The Broad Institute Genome Sequencing Center for Infectious Disease"/>
            <person name="Wu L."/>
            <person name="Ma J."/>
        </authorList>
    </citation>
    <scope>NUCLEOTIDE SEQUENCE [LARGE SCALE GENOMIC DNA]</scope>
    <source>
        <strain evidence="13">CGMCC 1.3685</strain>
    </source>
</reference>
<feature type="domain" description="Uracil-DNA glycosylase-like" evidence="11">
    <location>
        <begin position="83"/>
        <end position="242"/>
    </location>
</feature>
<accession>A0ABQ2DD96</accession>
<dbReference type="SMART" id="SM00986">
    <property type="entry name" value="UDG"/>
    <property type="match status" value="1"/>
</dbReference>
<evidence type="ECO:0000256" key="10">
    <source>
        <dbReference type="RuleBase" id="RU003780"/>
    </source>
</evidence>
<sequence>MNNQQPALFEAPAAQPLPEYSAADFPFYFGAKSLASNGFIAEDWVSTLEPLDGVLQDIAQQLALRSQAGEQILPAPEVMLRALLLPLAKTKVLIIGQDPYPTPGHANGLAFAAEKNVRPLPRSLRNIYKELSSDLAVPEAPHPDLSPWHEQGVLLLNQVFSVTAGQAGSHQKLGWTPVVEAIIGALNSRKNPVVAVLWGAHAQKLSPLMGNMPHVHSVHPSPLSASRGFFGSKPFSQINRHLTDSGQAPINWKLPTA</sequence>
<proteinExistence type="inferred from homology"/>
<keyword evidence="6 8" id="KW-0378">Hydrolase</keyword>
<dbReference type="RefSeq" id="WP_188684120.1">
    <property type="nucleotide sequence ID" value="NZ_BMKX01000002.1"/>
</dbReference>
<keyword evidence="7 8" id="KW-0234">DNA repair</keyword>
<dbReference type="HAMAP" id="MF_00148">
    <property type="entry name" value="UDG"/>
    <property type="match status" value="1"/>
</dbReference>
<evidence type="ECO:0000313" key="12">
    <source>
        <dbReference type="EMBL" id="GGJ52897.1"/>
    </source>
</evidence>
<dbReference type="Gene3D" id="3.40.470.10">
    <property type="entry name" value="Uracil-DNA glycosylase-like domain"/>
    <property type="match status" value="1"/>
</dbReference>
<dbReference type="PANTHER" id="PTHR11264">
    <property type="entry name" value="URACIL-DNA GLYCOSYLASE"/>
    <property type="match status" value="1"/>
</dbReference>
<dbReference type="NCBIfam" id="NF003588">
    <property type="entry name" value="PRK05254.1-1"/>
    <property type="match status" value="1"/>
</dbReference>
<dbReference type="NCBIfam" id="NF003592">
    <property type="entry name" value="PRK05254.1-5"/>
    <property type="match status" value="1"/>
</dbReference>
<feature type="active site" description="Proton acceptor" evidence="8 9">
    <location>
        <position position="98"/>
    </location>
</feature>
<dbReference type="CDD" id="cd10027">
    <property type="entry name" value="UDG-F1-like"/>
    <property type="match status" value="1"/>
</dbReference>
<comment type="subcellular location">
    <subcellularLocation>
        <location evidence="8">Cytoplasm</location>
    </subcellularLocation>
</comment>
<dbReference type="NCBIfam" id="TIGR00628">
    <property type="entry name" value="ung"/>
    <property type="match status" value="1"/>
</dbReference>
<comment type="caution">
    <text evidence="12">The sequence shown here is derived from an EMBL/GenBank/DDBJ whole genome shotgun (WGS) entry which is preliminary data.</text>
</comment>
<protein>
    <recommendedName>
        <fullName evidence="4 8">Uracil-DNA glycosylase</fullName>
        <shortName evidence="8">UDG</shortName>
        <ecNumber evidence="4 8">3.2.2.27</ecNumber>
    </recommendedName>
</protein>